<dbReference type="EMBL" id="JBHUOK010000004">
    <property type="protein sequence ID" value="MFD2788792.1"/>
    <property type="molecule type" value="Genomic_DNA"/>
</dbReference>
<reference evidence="3" key="1">
    <citation type="journal article" date="2019" name="Int. J. Syst. Evol. Microbiol.">
        <title>The Global Catalogue of Microorganisms (GCM) 10K type strain sequencing project: providing services to taxonomists for standard genome sequencing and annotation.</title>
        <authorList>
            <consortium name="The Broad Institute Genomics Platform"/>
            <consortium name="The Broad Institute Genome Sequencing Center for Infectious Disease"/>
            <person name="Wu L."/>
            <person name="Ma J."/>
        </authorList>
    </citation>
    <scope>NUCLEOTIDE SEQUENCE [LARGE SCALE GENOMIC DNA]</scope>
    <source>
        <strain evidence="3">KCTC 52924</strain>
    </source>
</reference>
<dbReference type="Gene3D" id="3.20.20.190">
    <property type="entry name" value="Phosphatidylinositol (PI) phosphodiesterase"/>
    <property type="match status" value="1"/>
</dbReference>
<keyword evidence="3" id="KW-1185">Reference proteome</keyword>
<dbReference type="Proteomes" id="UP001597532">
    <property type="component" value="Unassembled WGS sequence"/>
</dbReference>
<name>A0ABW5VAU8_9FLAO</name>
<organism evidence="2 3">
    <name type="scientific">Arenibacter antarcticus</name>
    <dbReference type="NCBI Taxonomy" id="2040469"/>
    <lineage>
        <taxon>Bacteria</taxon>
        <taxon>Pseudomonadati</taxon>
        <taxon>Bacteroidota</taxon>
        <taxon>Flavobacteriia</taxon>
        <taxon>Flavobacteriales</taxon>
        <taxon>Flavobacteriaceae</taxon>
        <taxon>Arenibacter</taxon>
    </lineage>
</organism>
<dbReference type="Pfam" id="PF03009">
    <property type="entry name" value="GDPD"/>
    <property type="match status" value="1"/>
</dbReference>
<dbReference type="InterPro" id="IPR017946">
    <property type="entry name" value="PLC-like_Pdiesterase_TIM-brl"/>
</dbReference>
<sequence length="319" mass="36339">MINKNIIWSISLVVFLSTFSCKEIVKNTETLQVIKVGNAKDLRDFFNYTGNDIPIISGHRGQKTIGYAENSIEALEDVLKHTPAFFEIDPRLTKDSVIVLMHDATLERTTNGTGKVSDYTLQELKKLRLKDAHGNILDHQIPTLQEAIQWSKGKTILNLDKKDVPISLMAEVLEELDKETTVMVTVHNAEQAMFYHEKNKDRMFSAFVKTEADFEKFDNSGVPWSQMIAYIGPKIKGEDNKIYNLLNSKGVMCMISAASSYDKLEVMSERHKAYVDIIKDGASIIESDYPIEFYKAIKSVIPKNSPKNKYFQEIKKSHY</sequence>
<dbReference type="PANTHER" id="PTHR46320">
    <property type="entry name" value="GLYCEROPHOSPHODIESTER PHOSPHODIESTERASE 1"/>
    <property type="match status" value="1"/>
</dbReference>
<dbReference type="PANTHER" id="PTHR46320:SF1">
    <property type="entry name" value="GLYCEROPHOSPHODIESTER PHOSPHODIESTERASE 1"/>
    <property type="match status" value="1"/>
</dbReference>
<accession>A0ABW5VAU8</accession>
<evidence type="ECO:0000259" key="1">
    <source>
        <dbReference type="PROSITE" id="PS51704"/>
    </source>
</evidence>
<comment type="caution">
    <text evidence="2">The sequence shown here is derived from an EMBL/GenBank/DDBJ whole genome shotgun (WGS) entry which is preliminary data.</text>
</comment>
<proteinExistence type="predicted"/>
<feature type="domain" description="GP-PDE" evidence="1">
    <location>
        <begin position="54"/>
        <end position="297"/>
    </location>
</feature>
<evidence type="ECO:0000313" key="2">
    <source>
        <dbReference type="EMBL" id="MFD2788792.1"/>
    </source>
</evidence>
<dbReference type="PROSITE" id="PS51257">
    <property type="entry name" value="PROKAR_LIPOPROTEIN"/>
    <property type="match status" value="1"/>
</dbReference>
<gene>
    <name evidence="2" type="ORF">ACFS1K_03345</name>
</gene>
<dbReference type="InterPro" id="IPR030395">
    <property type="entry name" value="GP_PDE_dom"/>
</dbReference>
<dbReference type="PROSITE" id="PS51704">
    <property type="entry name" value="GP_PDE"/>
    <property type="match status" value="1"/>
</dbReference>
<dbReference type="CDD" id="cd08566">
    <property type="entry name" value="GDPD_AtGDE_like"/>
    <property type="match status" value="1"/>
</dbReference>
<protein>
    <submittedName>
        <fullName evidence="2">Glycerophosphodiester phosphodiesterase family protein</fullName>
    </submittedName>
</protein>
<dbReference type="SUPFAM" id="SSF51695">
    <property type="entry name" value="PLC-like phosphodiesterases"/>
    <property type="match status" value="1"/>
</dbReference>
<dbReference type="RefSeq" id="WP_251806806.1">
    <property type="nucleotide sequence ID" value="NZ_CP166679.1"/>
</dbReference>
<evidence type="ECO:0000313" key="3">
    <source>
        <dbReference type="Proteomes" id="UP001597532"/>
    </source>
</evidence>